<evidence type="ECO:0000259" key="2">
    <source>
        <dbReference type="Pfam" id="PF12704"/>
    </source>
</evidence>
<dbReference type="AlphaFoldDB" id="X1IJ03"/>
<comment type="caution">
    <text evidence="3">The sequence shown here is derived from an EMBL/GenBank/DDBJ whole genome shotgun (WGS) entry which is preliminary data.</text>
</comment>
<keyword evidence="1" id="KW-1133">Transmembrane helix</keyword>
<evidence type="ECO:0000313" key="3">
    <source>
        <dbReference type="EMBL" id="GAH81687.1"/>
    </source>
</evidence>
<keyword evidence="1" id="KW-0472">Membrane</keyword>
<sequence>MLKNYLKIALRNIRRHKAYSFINIAGLAIGMAVCILILMFVRDELSYDTHHEHKDRIYRIERQWFAADGSVRGALCSVAPSFVPLLEEEFPEMEHVVRMFGSGDTLITFGENNFVEERLYFAEHDIFDVFTVPVIEGNPQTALKNP</sequence>
<name>X1IJ03_9ZZZZ</name>
<reference evidence="3" key="1">
    <citation type="journal article" date="2014" name="Front. Microbiol.">
        <title>High frequency of phylogenetically diverse reductive dehalogenase-homologous genes in deep subseafloor sedimentary metagenomes.</title>
        <authorList>
            <person name="Kawai M."/>
            <person name="Futagami T."/>
            <person name="Toyoda A."/>
            <person name="Takaki Y."/>
            <person name="Nishi S."/>
            <person name="Hori S."/>
            <person name="Arai W."/>
            <person name="Tsubouchi T."/>
            <person name="Morono Y."/>
            <person name="Uchiyama I."/>
            <person name="Ito T."/>
            <person name="Fujiyama A."/>
            <person name="Inagaki F."/>
            <person name="Takami H."/>
        </authorList>
    </citation>
    <scope>NUCLEOTIDE SEQUENCE</scope>
    <source>
        <strain evidence="3">Expedition CK06-06</strain>
    </source>
</reference>
<proteinExistence type="predicted"/>
<evidence type="ECO:0000256" key="1">
    <source>
        <dbReference type="SAM" id="Phobius"/>
    </source>
</evidence>
<organism evidence="3">
    <name type="scientific">marine sediment metagenome</name>
    <dbReference type="NCBI Taxonomy" id="412755"/>
    <lineage>
        <taxon>unclassified sequences</taxon>
        <taxon>metagenomes</taxon>
        <taxon>ecological metagenomes</taxon>
    </lineage>
</organism>
<keyword evidence="1" id="KW-0812">Transmembrane</keyword>
<dbReference type="Pfam" id="PF12704">
    <property type="entry name" value="MacB_PCD"/>
    <property type="match status" value="1"/>
</dbReference>
<dbReference type="InterPro" id="IPR025857">
    <property type="entry name" value="MacB_PCD"/>
</dbReference>
<feature type="domain" description="MacB-like periplasmic core" evidence="2">
    <location>
        <begin position="20"/>
        <end position="142"/>
    </location>
</feature>
<feature type="non-terminal residue" evidence="3">
    <location>
        <position position="146"/>
    </location>
</feature>
<protein>
    <recommendedName>
        <fullName evidence="2">MacB-like periplasmic core domain-containing protein</fullName>
    </recommendedName>
</protein>
<feature type="transmembrane region" description="Helical" evidence="1">
    <location>
        <begin position="21"/>
        <end position="41"/>
    </location>
</feature>
<dbReference type="EMBL" id="BARU01038169">
    <property type="protein sequence ID" value="GAH81687.1"/>
    <property type="molecule type" value="Genomic_DNA"/>
</dbReference>
<accession>X1IJ03</accession>
<gene>
    <name evidence="3" type="ORF">S03H2_59365</name>
</gene>